<proteinExistence type="predicted"/>
<evidence type="ECO:0000313" key="2">
    <source>
        <dbReference type="Proteomes" id="UP001597357"/>
    </source>
</evidence>
<dbReference type="EMBL" id="JBHULZ010000041">
    <property type="protein sequence ID" value="MFD2698492.1"/>
    <property type="molecule type" value="Genomic_DNA"/>
</dbReference>
<gene>
    <name evidence="1" type="ORF">ACFSQ0_10850</name>
</gene>
<comment type="caution">
    <text evidence="1">The sequence shown here is derived from an EMBL/GenBank/DDBJ whole genome shotgun (WGS) entry which is preliminary data.</text>
</comment>
<sequence>MREISLLIICFFTIGITKAQQKAVTETGDQVILYDDGVWKYQDENQQLERKIRINPKKFERDENSTFLLKSKNLNIGYYLNPKQWSFNKSIENPDAEYELALKGEDLYGLIITERVEIPLETLRSIALENGKTIVPDLKIVNQEYRTVNGLKVLQIRMDGNMQGIKITYYGYYYSNDKGTVQFITYTSQNLLDSYLPEIEKLLNGIVELN</sequence>
<accession>A0ABW5SH71</accession>
<dbReference type="Gene3D" id="3.40.1000.10">
    <property type="entry name" value="Mog1/PsbP, alpha/beta/alpha sandwich"/>
    <property type="match status" value="1"/>
</dbReference>
<keyword evidence="2" id="KW-1185">Reference proteome</keyword>
<dbReference type="Proteomes" id="UP001597357">
    <property type="component" value="Unassembled WGS sequence"/>
</dbReference>
<dbReference type="RefSeq" id="WP_379048140.1">
    <property type="nucleotide sequence ID" value="NZ_JBHULZ010000041.1"/>
</dbReference>
<evidence type="ECO:0000313" key="1">
    <source>
        <dbReference type="EMBL" id="MFD2698492.1"/>
    </source>
</evidence>
<name>A0ABW5SH71_9FLAO</name>
<reference evidence="2" key="1">
    <citation type="journal article" date="2019" name="Int. J. Syst. Evol. Microbiol.">
        <title>The Global Catalogue of Microorganisms (GCM) 10K type strain sequencing project: providing services to taxonomists for standard genome sequencing and annotation.</title>
        <authorList>
            <consortium name="The Broad Institute Genomics Platform"/>
            <consortium name="The Broad Institute Genome Sequencing Center for Infectious Disease"/>
            <person name="Wu L."/>
            <person name="Ma J."/>
        </authorList>
    </citation>
    <scope>NUCLEOTIDE SEQUENCE [LARGE SCALE GENOMIC DNA]</scope>
    <source>
        <strain evidence="2">KCTC 42255</strain>
    </source>
</reference>
<protein>
    <submittedName>
        <fullName evidence="1">Uncharacterized protein</fullName>
    </submittedName>
</protein>
<organism evidence="1 2">
    <name type="scientific">Mesonia sediminis</name>
    <dbReference type="NCBI Taxonomy" id="1703946"/>
    <lineage>
        <taxon>Bacteria</taxon>
        <taxon>Pseudomonadati</taxon>
        <taxon>Bacteroidota</taxon>
        <taxon>Flavobacteriia</taxon>
        <taxon>Flavobacteriales</taxon>
        <taxon>Flavobacteriaceae</taxon>
        <taxon>Mesonia</taxon>
    </lineage>
</organism>